<feature type="region of interest" description="Disordered" evidence="1">
    <location>
        <begin position="67"/>
        <end position="86"/>
    </location>
</feature>
<gene>
    <name evidence="3" type="ORF">GCM10023215_42510</name>
</gene>
<keyword evidence="4" id="KW-1185">Reference proteome</keyword>
<comment type="caution">
    <text evidence="3">The sequence shown here is derived from an EMBL/GenBank/DDBJ whole genome shotgun (WGS) entry which is preliminary data.</text>
</comment>
<keyword evidence="2" id="KW-0472">Membrane</keyword>
<dbReference type="EMBL" id="BAABIC010000015">
    <property type="protein sequence ID" value="GAA4699482.1"/>
    <property type="molecule type" value="Genomic_DNA"/>
</dbReference>
<organism evidence="3 4">
    <name type="scientific">Pseudonocardia yuanmonensis</name>
    <dbReference type="NCBI Taxonomy" id="1095914"/>
    <lineage>
        <taxon>Bacteria</taxon>
        <taxon>Bacillati</taxon>
        <taxon>Actinomycetota</taxon>
        <taxon>Actinomycetes</taxon>
        <taxon>Pseudonocardiales</taxon>
        <taxon>Pseudonocardiaceae</taxon>
        <taxon>Pseudonocardia</taxon>
    </lineage>
</organism>
<accession>A0ABP8X2G5</accession>
<protein>
    <submittedName>
        <fullName evidence="3">Uncharacterized protein</fullName>
    </submittedName>
</protein>
<keyword evidence="2" id="KW-0812">Transmembrane</keyword>
<keyword evidence="2" id="KW-1133">Transmembrane helix</keyword>
<reference evidence="4" key="1">
    <citation type="journal article" date="2019" name="Int. J. Syst. Evol. Microbiol.">
        <title>The Global Catalogue of Microorganisms (GCM) 10K type strain sequencing project: providing services to taxonomists for standard genome sequencing and annotation.</title>
        <authorList>
            <consortium name="The Broad Institute Genomics Platform"/>
            <consortium name="The Broad Institute Genome Sequencing Center for Infectious Disease"/>
            <person name="Wu L."/>
            <person name="Ma J."/>
        </authorList>
    </citation>
    <scope>NUCLEOTIDE SEQUENCE [LARGE SCALE GENOMIC DNA]</scope>
    <source>
        <strain evidence="4">JCM 18055</strain>
    </source>
</reference>
<evidence type="ECO:0000313" key="4">
    <source>
        <dbReference type="Proteomes" id="UP001500325"/>
    </source>
</evidence>
<feature type="transmembrane region" description="Helical" evidence="2">
    <location>
        <begin position="129"/>
        <end position="149"/>
    </location>
</feature>
<proteinExistence type="predicted"/>
<evidence type="ECO:0000313" key="3">
    <source>
        <dbReference type="EMBL" id="GAA4699482.1"/>
    </source>
</evidence>
<sequence>MAHDPAALLARVRRAAKGTPYTVTGTAAGFELVAEVSSPPGARGRRRREVLTHRVVLDAAGGTYRVTDSRVPVPDAPEEPGEQRSLLAGFGRRPDSVEQAGTEGHRIVDDAAANLGWTRLRSPLERPGVVLATLLGFCVLLVIVVLVLLL</sequence>
<evidence type="ECO:0000256" key="1">
    <source>
        <dbReference type="SAM" id="MobiDB-lite"/>
    </source>
</evidence>
<name>A0ABP8X2G5_9PSEU</name>
<dbReference type="Proteomes" id="UP001500325">
    <property type="component" value="Unassembled WGS sequence"/>
</dbReference>
<evidence type="ECO:0000256" key="2">
    <source>
        <dbReference type="SAM" id="Phobius"/>
    </source>
</evidence>
<dbReference type="RefSeq" id="WP_345382421.1">
    <property type="nucleotide sequence ID" value="NZ_BAABIC010000015.1"/>
</dbReference>